<accession>A0A3B3T7H6</accession>
<dbReference type="GO" id="GO:0016020">
    <property type="term" value="C:membrane"/>
    <property type="evidence" value="ECO:0007669"/>
    <property type="project" value="TreeGrafter"/>
</dbReference>
<dbReference type="Gene3D" id="2.60.40.4060">
    <property type="entry name" value="Reeler domain"/>
    <property type="match status" value="1"/>
</dbReference>
<dbReference type="InterPro" id="IPR042307">
    <property type="entry name" value="Reeler_sf"/>
</dbReference>
<dbReference type="AlphaFoldDB" id="A0A3B3T7H6"/>
<keyword evidence="1" id="KW-0812">Transmembrane</keyword>
<dbReference type="Proteomes" id="UP000261540">
    <property type="component" value="Unplaced"/>
</dbReference>
<dbReference type="STRING" id="1676925.ENSPKIP00000038423"/>
<dbReference type="GeneTree" id="ENSGT00940000163277"/>
<evidence type="ECO:0000259" key="3">
    <source>
        <dbReference type="PROSITE" id="PS51019"/>
    </source>
</evidence>
<feature type="signal peptide" evidence="2">
    <location>
        <begin position="1"/>
        <end position="23"/>
    </location>
</feature>
<dbReference type="Pfam" id="PF02014">
    <property type="entry name" value="Reeler"/>
    <property type="match status" value="1"/>
</dbReference>
<reference evidence="4" key="1">
    <citation type="submission" date="2025-08" db="UniProtKB">
        <authorList>
            <consortium name="Ensembl"/>
        </authorList>
    </citation>
    <scope>IDENTIFICATION</scope>
</reference>
<dbReference type="InterPro" id="IPR002861">
    <property type="entry name" value="Reeler_dom"/>
</dbReference>
<dbReference type="PROSITE" id="PS51019">
    <property type="entry name" value="REELIN"/>
    <property type="match status" value="1"/>
</dbReference>
<reference evidence="4" key="2">
    <citation type="submission" date="2025-09" db="UniProtKB">
        <authorList>
            <consortium name="Ensembl"/>
        </authorList>
    </citation>
    <scope>IDENTIFICATION</scope>
</reference>
<keyword evidence="5" id="KW-1185">Reference proteome</keyword>
<organism evidence="4 5">
    <name type="scientific">Paramormyrops kingsleyae</name>
    <dbReference type="NCBI Taxonomy" id="1676925"/>
    <lineage>
        <taxon>Eukaryota</taxon>
        <taxon>Metazoa</taxon>
        <taxon>Chordata</taxon>
        <taxon>Craniata</taxon>
        <taxon>Vertebrata</taxon>
        <taxon>Euteleostomi</taxon>
        <taxon>Actinopterygii</taxon>
        <taxon>Neopterygii</taxon>
        <taxon>Teleostei</taxon>
        <taxon>Osteoglossocephala</taxon>
        <taxon>Osteoglossomorpha</taxon>
        <taxon>Osteoglossiformes</taxon>
        <taxon>Mormyridae</taxon>
        <taxon>Paramormyrops</taxon>
    </lineage>
</organism>
<name>A0A3B3T7H6_9TELE</name>
<evidence type="ECO:0000313" key="4">
    <source>
        <dbReference type="Ensembl" id="ENSPKIP00000038423.1"/>
    </source>
</evidence>
<feature type="transmembrane region" description="Helical" evidence="1">
    <location>
        <begin position="363"/>
        <end position="384"/>
    </location>
</feature>
<feature type="chain" id="PRO_5017261312" evidence="2">
    <location>
        <begin position="24"/>
        <end position="441"/>
    </location>
</feature>
<dbReference type="Ensembl" id="ENSPKIT00000019413.1">
    <property type="protein sequence ID" value="ENSPKIP00000038423.1"/>
    <property type="gene ID" value="ENSPKIG00000016205.1"/>
</dbReference>
<dbReference type="InterPro" id="IPR051237">
    <property type="entry name" value="Ferric-chelate_Red/DefProt"/>
</dbReference>
<sequence length="441" mass="47996">MRSFCELLLCVILTLWLPTPARGFSGGASRSACMDMKPGHIRAKPQDARRAFVTLYTDVRSYLPGDIVAVRSTRDFMGFLLQARTVAELRPAGSFVATPVGSRPLACVEEADTVTHADKLLKRNLSFVWRAPDRPVGDVRFLITVVQSYFVYWAGIESSVVSDGTGKSTEVAQAAEGVFSTPSPGECIYRHGNAPRVYPLQDGTCATSCALCHSFPGKLARPASPRCSTVRSVRVTQRYDEQRPVAVHTTGKPRFFLLPRANRITIVPFSYLLLCQQDPGESLLLPVSPEGGDVGLWQARQSLLVAWSRVTSAPQLSSPRTMTTVTHSQLQKPVPGLNVSQGGELGPPKEAPERVPPLGRAQLGILLGVGAGLGMVLAAGLRYLHSQYCWKRSEVSFGESSRRGGVIHVQECGDLVQVRKIRQDSFVVLQAEYNVLTPPGN</sequence>
<dbReference type="PANTHER" id="PTHR45828:SF51">
    <property type="entry name" value="REELIN DOMAIN-CONTAINING PROTEIN 1"/>
    <property type="match status" value="1"/>
</dbReference>
<protein>
    <submittedName>
        <fullName evidence="4">Reeler domain containing 1</fullName>
    </submittedName>
</protein>
<proteinExistence type="predicted"/>
<dbReference type="CDD" id="cd08544">
    <property type="entry name" value="Reeler"/>
    <property type="match status" value="1"/>
</dbReference>
<keyword evidence="1" id="KW-1133">Transmembrane helix</keyword>
<evidence type="ECO:0000256" key="1">
    <source>
        <dbReference type="SAM" id="Phobius"/>
    </source>
</evidence>
<keyword evidence="1" id="KW-0472">Membrane</keyword>
<dbReference type="PANTHER" id="PTHR45828">
    <property type="entry name" value="CYTOCHROME B561/FERRIC REDUCTASE TRANSMEMBRANE"/>
    <property type="match status" value="1"/>
</dbReference>
<evidence type="ECO:0000256" key="2">
    <source>
        <dbReference type="SAM" id="SignalP"/>
    </source>
</evidence>
<keyword evidence="2" id="KW-0732">Signal</keyword>
<feature type="domain" description="Reelin" evidence="3">
    <location>
        <begin position="18"/>
        <end position="177"/>
    </location>
</feature>
<evidence type="ECO:0000313" key="5">
    <source>
        <dbReference type="Proteomes" id="UP000261540"/>
    </source>
</evidence>